<protein>
    <recommendedName>
        <fullName evidence="7">Xylanolytic transcriptional activator regulatory domain-containing protein</fullName>
    </recommendedName>
</protein>
<evidence type="ECO:0000256" key="4">
    <source>
        <dbReference type="ARBA" id="ARBA00023163"/>
    </source>
</evidence>
<evidence type="ECO:0000256" key="6">
    <source>
        <dbReference type="SAM" id="MobiDB-lite"/>
    </source>
</evidence>
<evidence type="ECO:0000256" key="2">
    <source>
        <dbReference type="ARBA" id="ARBA00022723"/>
    </source>
</evidence>
<dbReference type="GO" id="GO:0006351">
    <property type="term" value="P:DNA-templated transcription"/>
    <property type="evidence" value="ECO:0007669"/>
    <property type="project" value="InterPro"/>
</dbReference>
<feature type="compositionally biased region" description="Polar residues" evidence="6">
    <location>
        <begin position="43"/>
        <end position="52"/>
    </location>
</feature>
<comment type="subcellular location">
    <subcellularLocation>
        <location evidence="1">Nucleus</location>
    </subcellularLocation>
</comment>
<evidence type="ECO:0000259" key="7">
    <source>
        <dbReference type="SMART" id="SM00906"/>
    </source>
</evidence>
<keyword evidence="4" id="KW-0804">Transcription</keyword>
<dbReference type="OrthoDB" id="3862662at2759"/>
<dbReference type="InterPro" id="IPR007219">
    <property type="entry name" value="XnlR_reg_dom"/>
</dbReference>
<dbReference type="STRING" id="1849047.A0A3D8QDY1"/>
<dbReference type="EMBL" id="PDLM01000016">
    <property type="protein sequence ID" value="RDW59937.1"/>
    <property type="molecule type" value="Genomic_DNA"/>
</dbReference>
<feature type="domain" description="Xylanolytic transcriptional activator regulatory" evidence="7">
    <location>
        <begin position="201"/>
        <end position="278"/>
    </location>
</feature>
<organism evidence="8 9">
    <name type="scientific">Coleophoma cylindrospora</name>
    <dbReference type="NCBI Taxonomy" id="1849047"/>
    <lineage>
        <taxon>Eukaryota</taxon>
        <taxon>Fungi</taxon>
        <taxon>Dikarya</taxon>
        <taxon>Ascomycota</taxon>
        <taxon>Pezizomycotina</taxon>
        <taxon>Leotiomycetes</taxon>
        <taxon>Helotiales</taxon>
        <taxon>Dermateaceae</taxon>
        <taxon>Coleophoma</taxon>
    </lineage>
</organism>
<feature type="compositionally biased region" description="Low complexity" evidence="6">
    <location>
        <begin position="25"/>
        <end position="35"/>
    </location>
</feature>
<dbReference type="GO" id="GO:0008270">
    <property type="term" value="F:zinc ion binding"/>
    <property type="evidence" value="ECO:0007669"/>
    <property type="project" value="InterPro"/>
</dbReference>
<evidence type="ECO:0000256" key="5">
    <source>
        <dbReference type="ARBA" id="ARBA00023242"/>
    </source>
</evidence>
<dbReference type="PANTHER" id="PTHR47338">
    <property type="entry name" value="ZN(II)2CYS6 TRANSCRIPTION FACTOR (EUROFUNG)-RELATED"/>
    <property type="match status" value="1"/>
</dbReference>
<evidence type="ECO:0000313" key="9">
    <source>
        <dbReference type="Proteomes" id="UP000256645"/>
    </source>
</evidence>
<dbReference type="AlphaFoldDB" id="A0A3D8QDY1"/>
<dbReference type="PANTHER" id="PTHR47338:SF20">
    <property type="entry name" value="ZN(II)2CYS6 TRANSCRIPTION FACTOR (EUROFUNG)"/>
    <property type="match status" value="1"/>
</dbReference>
<evidence type="ECO:0000256" key="1">
    <source>
        <dbReference type="ARBA" id="ARBA00004123"/>
    </source>
</evidence>
<gene>
    <name evidence="8" type="ORF">BP6252_13024</name>
</gene>
<evidence type="ECO:0000313" key="8">
    <source>
        <dbReference type="EMBL" id="RDW59937.1"/>
    </source>
</evidence>
<sequence>MQAEERNGGNCEYRTVPPATTANNSLSPLQQSSSSAEYGIRHVSSTSNSPESRATRPAFPPVFFLDADLFHRAQLELPLPGLTVPLYVSDLLGGTDSIREMATSFFSDVHPWIPLISKVWFYNHLINPLSPPRADATLLLISIRLITWVPSIFKDPYTPVYLATKQFFRELETAGTLNIRGVQAGVLIALYELGHGIYPAAYVSVGLCARFAVALGFDKDIKRGNITGLPWDKLEERRRVWWAILILDRFMNLGNPSRMLATADPIASDILPADDISWEQGIISSSDPFTIGSLSQLNMGRFARFAQATYHLGQVFKHISQPRDDAFYQQEAIQLNRTLHALVNLSQSEADVRNLEFCTQTAVCYSALLLLEYPPSQNSRDMTLDHQPDDYPVISPEAISRETASMSQNFLPGGSLALVQVSPFILHLLYQTIIILSNVSPGPGSGDDIKSLTILRGALKLLTERWLAAGI</sequence>
<dbReference type="GO" id="GO:0005634">
    <property type="term" value="C:nucleus"/>
    <property type="evidence" value="ECO:0007669"/>
    <property type="project" value="UniProtKB-SubCell"/>
</dbReference>
<comment type="caution">
    <text evidence="8">The sequence shown here is derived from an EMBL/GenBank/DDBJ whole genome shotgun (WGS) entry which is preliminary data.</text>
</comment>
<name>A0A3D8QDY1_9HELO</name>
<proteinExistence type="predicted"/>
<reference evidence="8 9" key="1">
    <citation type="journal article" date="2018" name="IMA Fungus">
        <title>IMA Genome-F 9: Draft genome sequence of Annulohypoxylon stygium, Aspergillus mulundensis, Berkeleyomyces basicola (syn. Thielaviopsis basicola), Ceratocystis smalleyi, two Cercospora beticola strains, Coleophoma cylindrospora, Fusarium fracticaudum, Phialophora cf. hyalina, and Morchella septimelata.</title>
        <authorList>
            <person name="Wingfield B.D."/>
            <person name="Bills G.F."/>
            <person name="Dong Y."/>
            <person name="Huang W."/>
            <person name="Nel W.J."/>
            <person name="Swalarsk-Parry B.S."/>
            <person name="Vaghefi N."/>
            <person name="Wilken P.M."/>
            <person name="An Z."/>
            <person name="de Beer Z.W."/>
            <person name="De Vos L."/>
            <person name="Chen L."/>
            <person name="Duong T.A."/>
            <person name="Gao Y."/>
            <person name="Hammerbacher A."/>
            <person name="Kikkert J.R."/>
            <person name="Li Y."/>
            <person name="Li H."/>
            <person name="Li K."/>
            <person name="Li Q."/>
            <person name="Liu X."/>
            <person name="Ma X."/>
            <person name="Naidoo K."/>
            <person name="Pethybridge S.J."/>
            <person name="Sun J."/>
            <person name="Steenkamp E.T."/>
            <person name="van der Nest M.A."/>
            <person name="van Wyk S."/>
            <person name="Wingfield M.J."/>
            <person name="Xiong C."/>
            <person name="Yue Q."/>
            <person name="Zhang X."/>
        </authorList>
    </citation>
    <scope>NUCLEOTIDE SEQUENCE [LARGE SCALE GENOMIC DNA]</scope>
    <source>
        <strain evidence="8 9">BP6252</strain>
    </source>
</reference>
<dbReference type="Pfam" id="PF04082">
    <property type="entry name" value="Fungal_trans"/>
    <property type="match status" value="1"/>
</dbReference>
<dbReference type="InterPro" id="IPR050815">
    <property type="entry name" value="TF_fung"/>
</dbReference>
<keyword evidence="5" id="KW-0539">Nucleus</keyword>
<dbReference type="CDD" id="cd12148">
    <property type="entry name" value="fungal_TF_MHR"/>
    <property type="match status" value="1"/>
</dbReference>
<evidence type="ECO:0000256" key="3">
    <source>
        <dbReference type="ARBA" id="ARBA00023015"/>
    </source>
</evidence>
<keyword evidence="2" id="KW-0479">Metal-binding</keyword>
<keyword evidence="3" id="KW-0805">Transcription regulation</keyword>
<dbReference type="GO" id="GO:0003677">
    <property type="term" value="F:DNA binding"/>
    <property type="evidence" value="ECO:0007669"/>
    <property type="project" value="InterPro"/>
</dbReference>
<dbReference type="SMART" id="SM00906">
    <property type="entry name" value="Fungal_trans"/>
    <property type="match status" value="1"/>
</dbReference>
<accession>A0A3D8QDY1</accession>
<dbReference type="Proteomes" id="UP000256645">
    <property type="component" value="Unassembled WGS sequence"/>
</dbReference>
<dbReference type="GO" id="GO:0000981">
    <property type="term" value="F:DNA-binding transcription factor activity, RNA polymerase II-specific"/>
    <property type="evidence" value="ECO:0007669"/>
    <property type="project" value="InterPro"/>
</dbReference>
<keyword evidence="9" id="KW-1185">Reference proteome</keyword>
<feature type="region of interest" description="Disordered" evidence="6">
    <location>
        <begin position="1"/>
        <end position="55"/>
    </location>
</feature>